<sequence length="452" mass="48665">MAYILNTDDDTREMLRAIGLDSLDQLFDMVPADFRLDRPLDVPPALTEIELTRHVGALAARNASVEDRPCFLGGGAYDHFIPAAVDQLAARGEFYTAYTPYQAEASQGTLQAIFEYQTLIAQLTGMDVSNASLYDGGSAVAEGILMALASGSRHGRVVASGAVHPEYRQVAETFLTNLEPELVTVPCRNGRTSVDDLTAALTDDTAAVVLQQPNVFGQLEDIEPLVAAAQDRGATVIVSVDPIGLGLLKRPGDFGADIVTAEGQALGNHLCFGGPYLGILCCRESYLRKIPGRLVGQTTDREGRRCFVLTLQTREQHIRREKATSNICTNQGLMALRASIYLALMGPLGLRDVAEQSARKAHYAADRLAEVPGLSLAFDGPFFKEFVVRVAGGKDPARVLAEVGRLGFHGGIAIGRWYPELADCILIAVTEKRTRAEIDALADAYRAALSSS</sequence>
<dbReference type="GO" id="GO:0004375">
    <property type="term" value="F:glycine dehydrogenase (decarboxylating) activity"/>
    <property type="evidence" value="ECO:0007669"/>
    <property type="project" value="UniProtKB-EC"/>
</dbReference>
<keyword evidence="7" id="KW-1185">Reference proteome</keyword>
<dbReference type="HAMAP" id="MF_00712">
    <property type="entry name" value="GcvPA"/>
    <property type="match status" value="1"/>
</dbReference>
<dbReference type="Gene3D" id="3.90.1150.10">
    <property type="entry name" value="Aspartate Aminotransferase, domain 1"/>
    <property type="match status" value="1"/>
</dbReference>
<name>A0A432MQD0_9BACT</name>
<dbReference type="AlphaFoldDB" id="A0A432MQD0"/>
<dbReference type="NCBIfam" id="NF001696">
    <property type="entry name" value="PRK00451.1"/>
    <property type="match status" value="1"/>
</dbReference>
<dbReference type="OrthoDB" id="9771867at2"/>
<dbReference type="InterPro" id="IPR023010">
    <property type="entry name" value="GcvPA"/>
</dbReference>
<comment type="similarity">
    <text evidence="4">Belongs to the GcvP family. N-terminal subunit subfamily.</text>
</comment>
<dbReference type="CDD" id="cd00613">
    <property type="entry name" value="GDC-P"/>
    <property type="match status" value="1"/>
</dbReference>
<comment type="function">
    <text evidence="1 4">The glycine cleavage system catalyzes the degradation of glycine. The P protein binds the alpha-amino group of glycine through its pyridoxal phosphate cofactor; CO(2) is released and the remaining methylamine moiety is then transferred to the lipoamide cofactor of the H protein.</text>
</comment>
<dbReference type="Pfam" id="PF02347">
    <property type="entry name" value="GDC-P"/>
    <property type="match status" value="1"/>
</dbReference>
<dbReference type="EMBL" id="RYZH01000004">
    <property type="protein sequence ID" value="RUL89208.1"/>
    <property type="molecule type" value="Genomic_DNA"/>
</dbReference>
<dbReference type="Proteomes" id="UP000280296">
    <property type="component" value="Unassembled WGS sequence"/>
</dbReference>
<organism evidence="6 7">
    <name type="scientific">Tautonia sociabilis</name>
    <dbReference type="NCBI Taxonomy" id="2080755"/>
    <lineage>
        <taxon>Bacteria</taxon>
        <taxon>Pseudomonadati</taxon>
        <taxon>Planctomycetota</taxon>
        <taxon>Planctomycetia</taxon>
        <taxon>Isosphaerales</taxon>
        <taxon>Isosphaeraceae</taxon>
        <taxon>Tautonia</taxon>
    </lineage>
</organism>
<evidence type="ECO:0000313" key="7">
    <source>
        <dbReference type="Proteomes" id="UP000280296"/>
    </source>
</evidence>
<reference evidence="6 7" key="1">
    <citation type="submission" date="2018-12" db="EMBL/GenBank/DDBJ databases">
        <authorList>
            <person name="Toschakov S.V."/>
        </authorList>
    </citation>
    <scope>NUCLEOTIDE SEQUENCE [LARGE SCALE GENOMIC DNA]</scope>
    <source>
        <strain evidence="6 7">GM2012</strain>
    </source>
</reference>
<dbReference type="Gene3D" id="3.40.640.10">
    <property type="entry name" value="Type I PLP-dependent aspartate aminotransferase-like (Major domain)"/>
    <property type="match status" value="1"/>
</dbReference>
<accession>A0A432MQD0</accession>
<proteinExistence type="inferred from homology"/>
<evidence type="ECO:0000256" key="4">
    <source>
        <dbReference type="HAMAP-Rule" id="MF_00712"/>
    </source>
</evidence>
<evidence type="ECO:0000259" key="5">
    <source>
        <dbReference type="Pfam" id="PF02347"/>
    </source>
</evidence>
<reference evidence="6 7" key="2">
    <citation type="submission" date="2019-01" db="EMBL/GenBank/DDBJ databases">
        <title>Tautonia sociabilis, a novel thermotolerant planctomycete of Isosphaeraceae family, isolated from a 4000 m deep subterranean habitat.</title>
        <authorList>
            <person name="Kovaleva O.L."/>
            <person name="Elcheninov A.G."/>
            <person name="Van Heerden E."/>
            <person name="Toshchakov S.V."/>
            <person name="Novikov A."/>
            <person name="Bonch-Osmolovskaya E.A."/>
            <person name="Kublanov I.V."/>
        </authorList>
    </citation>
    <scope>NUCLEOTIDE SEQUENCE [LARGE SCALE GENOMIC DNA]</scope>
    <source>
        <strain evidence="6 7">GM2012</strain>
    </source>
</reference>
<dbReference type="GO" id="GO:0019464">
    <property type="term" value="P:glycine decarboxylation via glycine cleavage system"/>
    <property type="evidence" value="ECO:0007669"/>
    <property type="project" value="UniProtKB-UniRule"/>
</dbReference>
<evidence type="ECO:0000313" key="6">
    <source>
        <dbReference type="EMBL" id="RUL89208.1"/>
    </source>
</evidence>
<gene>
    <name evidence="4" type="primary">gcvPA</name>
    <name evidence="6" type="ORF">TsocGM_03580</name>
</gene>
<dbReference type="SUPFAM" id="SSF53383">
    <property type="entry name" value="PLP-dependent transferases"/>
    <property type="match status" value="1"/>
</dbReference>
<protein>
    <recommendedName>
        <fullName evidence="4">Probable glycine dehydrogenase (decarboxylating) subunit 1</fullName>
        <ecNumber evidence="4">1.4.4.2</ecNumber>
    </recommendedName>
    <alternativeName>
        <fullName evidence="4">Glycine cleavage system P-protein subunit 1</fullName>
    </alternativeName>
    <alternativeName>
        <fullName evidence="4">Glycine decarboxylase subunit 1</fullName>
    </alternativeName>
    <alternativeName>
        <fullName evidence="4">Glycine dehydrogenase (aminomethyl-transferring) subunit 1</fullName>
    </alternativeName>
</protein>
<comment type="caution">
    <text evidence="6">The sequence shown here is derived from an EMBL/GenBank/DDBJ whole genome shotgun (WGS) entry which is preliminary data.</text>
</comment>
<dbReference type="InterPro" id="IPR020581">
    <property type="entry name" value="GDC_P"/>
</dbReference>
<feature type="domain" description="Glycine cleavage system P-protein N-terminal" evidence="5">
    <location>
        <begin position="2"/>
        <end position="443"/>
    </location>
</feature>
<dbReference type="PIRSF" id="PIRSF006815">
    <property type="entry name" value="GcvPA"/>
    <property type="match status" value="1"/>
</dbReference>
<evidence type="ECO:0000256" key="1">
    <source>
        <dbReference type="ARBA" id="ARBA00003788"/>
    </source>
</evidence>
<comment type="subunit">
    <text evidence="4">The glycine cleavage system is composed of four proteins: P, T, L and H. In this organism, the P 'protein' is a heterodimer of two subunits.</text>
</comment>
<dbReference type="GO" id="GO:0009116">
    <property type="term" value="P:nucleoside metabolic process"/>
    <property type="evidence" value="ECO:0007669"/>
    <property type="project" value="InterPro"/>
</dbReference>
<dbReference type="PANTHER" id="PTHR42806:SF1">
    <property type="entry name" value="GLYCINE DEHYDROGENASE (DECARBOXYLATING)"/>
    <property type="match status" value="1"/>
</dbReference>
<evidence type="ECO:0000256" key="2">
    <source>
        <dbReference type="ARBA" id="ARBA00023002"/>
    </source>
</evidence>
<comment type="catalytic activity">
    <reaction evidence="3 4">
        <text>N(6)-[(R)-lipoyl]-L-lysyl-[glycine-cleavage complex H protein] + glycine + H(+) = N(6)-[(R)-S(8)-aminomethyldihydrolipoyl]-L-lysyl-[glycine-cleavage complex H protein] + CO2</text>
        <dbReference type="Rhea" id="RHEA:24304"/>
        <dbReference type="Rhea" id="RHEA-COMP:10494"/>
        <dbReference type="Rhea" id="RHEA-COMP:10495"/>
        <dbReference type="ChEBI" id="CHEBI:15378"/>
        <dbReference type="ChEBI" id="CHEBI:16526"/>
        <dbReference type="ChEBI" id="CHEBI:57305"/>
        <dbReference type="ChEBI" id="CHEBI:83099"/>
        <dbReference type="ChEBI" id="CHEBI:83143"/>
        <dbReference type="EC" id="1.4.4.2"/>
    </reaction>
</comment>
<dbReference type="InterPro" id="IPR015424">
    <property type="entry name" value="PyrdxlP-dep_Trfase"/>
</dbReference>
<keyword evidence="2 4" id="KW-0560">Oxidoreductase</keyword>
<dbReference type="InterPro" id="IPR049315">
    <property type="entry name" value="GDC-P_N"/>
</dbReference>
<dbReference type="PANTHER" id="PTHR42806">
    <property type="entry name" value="GLYCINE CLEAVAGE SYSTEM P-PROTEIN"/>
    <property type="match status" value="1"/>
</dbReference>
<evidence type="ECO:0000256" key="3">
    <source>
        <dbReference type="ARBA" id="ARBA00049026"/>
    </source>
</evidence>
<dbReference type="InterPro" id="IPR015421">
    <property type="entry name" value="PyrdxlP-dep_Trfase_major"/>
</dbReference>
<dbReference type="InterPro" id="IPR015422">
    <property type="entry name" value="PyrdxlP-dep_Trfase_small"/>
</dbReference>
<dbReference type="EC" id="1.4.4.2" evidence="4"/>
<dbReference type="RefSeq" id="WP_126723943.1">
    <property type="nucleotide sequence ID" value="NZ_RYZH01000004.1"/>
</dbReference>